<dbReference type="GO" id="GO:0006412">
    <property type="term" value="P:translation"/>
    <property type="evidence" value="ECO:0007669"/>
    <property type="project" value="UniProtKB-UniRule"/>
</dbReference>
<evidence type="ECO:0000256" key="3">
    <source>
        <dbReference type="ARBA" id="ARBA00022884"/>
    </source>
</evidence>
<reference evidence="8 9" key="1">
    <citation type="journal article" date="2016" name="Environ. Microbiol.">
        <title>Genomic resolution of a cold subsurface aquifer community provides metabolic insights for novel microbes adapted to high CO concentrations.</title>
        <authorList>
            <person name="Probst A.J."/>
            <person name="Castelle C.J."/>
            <person name="Singh A."/>
            <person name="Brown C.T."/>
            <person name="Anantharaman K."/>
            <person name="Sharon I."/>
            <person name="Hug L.A."/>
            <person name="Burstein D."/>
            <person name="Emerson J.B."/>
            <person name="Thomas B.C."/>
            <person name="Banfield J.F."/>
        </authorList>
    </citation>
    <scope>NUCLEOTIDE SEQUENCE [LARGE SCALE GENOMIC DNA]</scope>
    <source>
        <strain evidence="8">CG1_02_44_10</strain>
    </source>
</reference>
<dbReference type="Pfam" id="PF00861">
    <property type="entry name" value="Ribosomal_L18p"/>
    <property type="match status" value="1"/>
</dbReference>
<dbReference type="NCBIfam" id="TIGR00060">
    <property type="entry name" value="L18_bact"/>
    <property type="match status" value="1"/>
</dbReference>
<dbReference type="Proteomes" id="UP000182345">
    <property type="component" value="Unassembled WGS sequence"/>
</dbReference>
<evidence type="ECO:0000256" key="4">
    <source>
        <dbReference type="ARBA" id="ARBA00022980"/>
    </source>
</evidence>
<name>A0A1J4RS35_9BACT</name>
<evidence type="ECO:0000256" key="7">
    <source>
        <dbReference type="HAMAP-Rule" id="MF_01337"/>
    </source>
</evidence>
<dbReference type="CDD" id="cd00432">
    <property type="entry name" value="Ribosomal_L18_L5e"/>
    <property type="match status" value="1"/>
</dbReference>
<comment type="function">
    <text evidence="7">This is one of the proteins that bind and probably mediate the attachment of the 5S RNA into the large ribosomal subunit, where it forms part of the central protuberance.</text>
</comment>
<dbReference type="GO" id="GO:0005840">
    <property type="term" value="C:ribosome"/>
    <property type="evidence" value="ECO:0007669"/>
    <property type="project" value="UniProtKB-KW"/>
</dbReference>
<evidence type="ECO:0000256" key="6">
    <source>
        <dbReference type="ARBA" id="ARBA00035197"/>
    </source>
</evidence>
<evidence type="ECO:0000256" key="1">
    <source>
        <dbReference type="ARBA" id="ARBA00007116"/>
    </source>
</evidence>
<keyword evidence="4 7" id="KW-0689">Ribosomal protein</keyword>
<comment type="caution">
    <text evidence="8">The sequence shown here is derived from an EMBL/GenBank/DDBJ whole genome shotgun (WGS) entry which is preliminary data.</text>
</comment>
<gene>
    <name evidence="7" type="primary">rplR</name>
    <name evidence="8" type="ORF">AUJ42_03540</name>
</gene>
<keyword evidence="3 7" id="KW-0694">RNA-binding</keyword>
<accession>A0A1J4RS35</accession>
<dbReference type="Gene3D" id="3.30.420.100">
    <property type="match status" value="1"/>
</dbReference>
<dbReference type="PANTHER" id="PTHR12899">
    <property type="entry name" value="39S RIBOSOMAL PROTEIN L18, MITOCHONDRIAL"/>
    <property type="match status" value="1"/>
</dbReference>
<dbReference type="GO" id="GO:0003735">
    <property type="term" value="F:structural constituent of ribosome"/>
    <property type="evidence" value="ECO:0007669"/>
    <property type="project" value="InterPro"/>
</dbReference>
<organism evidence="8 9">
    <name type="scientific">Candidatus Collierbacteria bacterium CG1_02_44_10</name>
    <dbReference type="NCBI Taxonomy" id="1805087"/>
    <lineage>
        <taxon>Bacteria</taxon>
        <taxon>Candidatus Collieribacteriota</taxon>
    </lineage>
</organism>
<evidence type="ECO:0000256" key="5">
    <source>
        <dbReference type="ARBA" id="ARBA00023274"/>
    </source>
</evidence>
<dbReference type="GO" id="GO:1990904">
    <property type="term" value="C:ribonucleoprotein complex"/>
    <property type="evidence" value="ECO:0007669"/>
    <property type="project" value="UniProtKB-KW"/>
</dbReference>
<proteinExistence type="inferred from homology"/>
<dbReference type="EMBL" id="MNUK01000080">
    <property type="protein sequence ID" value="OIN90211.1"/>
    <property type="molecule type" value="Genomic_DNA"/>
</dbReference>
<dbReference type="SUPFAM" id="SSF53137">
    <property type="entry name" value="Translational machinery components"/>
    <property type="match status" value="1"/>
</dbReference>
<dbReference type="GO" id="GO:0008097">
    <property type="term" value="F:5S rRNA binding"/>
    <property type="evidence" value="ECO:0007669"/>
    <property type="project" value="TreeGrafter"/>
</dbReference>
<comment type="similarity">
    <text evidence="1 7">Belongs to the universal ribosomal protein uL18 family.</text>
</comment>
<comment type="subunit">
    <text evidence="7">Part of the 50S ribosomal subunit; part of the 5S rRNA/L5/L18/L25 subcomplex. Contacts the 5S and 23S rRNAs.</text>
</comment>
<dbReference type="GO" id="GO:0005737">
    <property type="term" value="C:cytoplasm"/>
    <property type="evidence" value="ECO:0007669"/>
    <property type="project" value="UniProtKB-ARBA"/>
</dbReference>
<evidence type="ECO:0000256" key="2">
    <source>
        <dbReference type="ARBA" id="ARBA00022730"/>
    </source>
</evidence>
<dbReference type="InterPro" id="IPR005484">
    <property type="entry name" value="Ribosomal_uL18_bac/plant/anim"/>
</dbReference>
<dbReference type="AlphaFoldDB" id="A0A1J4RS35"/>
<dbReference type="InterPro" id="IPR057268">
    <property type="entry name" value="Ribosomal_L18"/>
</dbReference>
<keyword evidence="2 7" id="KW-0699">rRNA-binding</keyword>
<evidence type="ECO:0000313" key="8">
    <source>
        <dbReference type="EMBL" id="OIN90211.1"/>
    </source>
</evidence>
<protein>
    <recommendedName>
        <fullName evidence="6 7">Large ribosomal subunit protein uL18</fullName>
    </recommendedName>
</protein>
<dbReference type="PANTHER" id="PTHR12899:SF3">
    <property type="entry name" value="LARGE RIBOSOMAL SUBUNIT PROTEIN UL18M"/>
    <property type="match status" value="1"/>
</dbReference>
<sequence>MNKHLTSQQVRAGRIRAKLLSVTTRPRLTVNRSNTHIFAQIIDQSGKVLVAFGSESLRISPSLVGEAKATKQSKKMTKTEMATEVGKKLGEMAKEKKVTTVVFDRGSYRFHGRVKALAEAVRASGLKF</sequence>
<keyword evidence="5 7" id="KW-0687">Ribonucleoprotein</keyword>
<dbReference type="InterPro" id="IPR004389">
    <property type="entry name" value="Ribosomal_uL18_bac-type"/>
</dbReference>
<dbReference type="HAMAP" id="MF_01337_B">
    <property type="entry name" value="Ribosomal_uL18_B"/>
    <property type="match status" value="1"/>
</dbReference>
<evidence type="ECO:0000313" key="9">
    <source>
        <dbReference type="Proteomes" id="UP000182345"/>
    </source>
</evidence>